<protein>
    <submittedName>
        <fullName evidence="3">Uncharacterized protein</fullName>
    </submittedName>
</protein>
<reference evidence="3" key="1">
    <citation type="submission" date="2016-11" db="UniProtKB">
        <authorList>
            <consortium name="WormBaseParasite"/>
        </authorList>
    </citation>
    <scope>IDENTIFICATION</scope>
</reference>
<dbReference type="Proteomes" id="UP000095280">
    <property type="component" value="Unplaced"/>
</dbReference>
<keyword evidence="2" id="KW-1185">Reference proteome</keyword>
<sequence>MPSHWGSGGAGSGGIGGRQTSGQVCSESGPSFADLVSLSGGVNYCCSKRWLGNGAAQPEEVPAALDLSVTGQGLDTQPLSSANSPQQWGDEAELCSINRNGSGEPGEGQPEVSISRSSNEQRQRRGDEC</sequence>
<evidence type="ECO:0000256" key="1">
    <source>
        <dbReference type="SAM" id="MobiDB-lite"/>
    </source>
</evidence>
<accession>A0A1I8FGH7</accession>
<feature type="compositionally biased region" description="Gly residues" evidence="1">
    <location>
        <begin position="1"/>
        <end position="19"/>
    </location>
</feature>
<dbReference type="AlphaFoldDB" id="A0A1I8FGH7"/>
<feature type="compositionally biased region" description="Basic and acidic residues" evidence="1">
    <location>
        <begin position="119"/>
        <end position="129"/>
    </location>
</feature>
<evidence type="ECO:0000313" key="2">
    <source>
        <dbReference type="Proteomes" id="UP000095280"/>
    </source>
</evidence>
<feature type="region of interest" description="Disordered" evidence="1">
    <location>
        <begin position="1"/>
        <end position="30"/>
    </location>
</feature>
<feature type="region of interest" description="Disordered" evidence="1">
    <location>
        <begin position="68"/>
        <end position="129"/>
    </location>
</feature>
<feature type="compositionally biased region" description="Polar residues" evidence="1">
    <location>
        <begin position="69"/>
        <end position="87"/>
    </location>
</feature>
<dbReference type="WBParaSite" id="maker-unitig_33050-snap-gene-0.2-mRNA-1">
    <property type="protein sequence ID" value="maker-unitig_33050-snap-gene-0.2-mRNA-1"/>
    <property type="gene ID" value="maker-unitig_33050-snap-gene-0.2"/>
</dbReference>
<proteinExistence type="predicted"/>
<evidence type="ECO:0000313" key="3">
    <source>
        <dbReference type="WBParaSite" id="maker-unitig_33050-snap-gene-0.2-mRNA-1"/>
    </source>
</evidence>
<organism evidence="2 3">
    <name type="scientific">Macrostomum lignano</name>
    <dbReference type="NCBI Taxonomy" id="282301"/>
    <lineage>
        <taxon>Eukaryota</taxon>
        <taxon>Metazoa</taxon>
        <taxon>Spiralia</taxon>
        <taxon>Lophotrochozoa</taxon>
        <taxon>Platyhelminthes</taxon>
        <taxon>Rhabditophora</taxon>
        <taxon>Macrostomorpha</taxon>
        <taxon>Macrostomida</taxon>
        <taxon>Macrostomidae</taxon>
        <taxon>Macrostomum</taxon>
    </lineage>
</organism>
<name>A0A1I8FGH7_9PLAT</name>